<evidence type="ECO:0000313" key="8">
    <source>
        <dbReference type="Proteomes" id="UP000422736"/>
    </source>
</evidence>
<evidence type="ECO:0000256" key="3">
    <source>
        <dbReference type="PROSITE-ProRule" id="PRU00023"/>
    </source>
</evidence>
<protein>
    <submittedName>
        <fullName evidence="7">Regulatory protein SWI6</fullName>
    </submittedName>
</protein>
<accession>A0ABX6EQX9</accession>
<dbReference type="InterPro" id="IPR051642">
    <property type="entry name" value="SWI6-like"/>
</dbReference>
<dbReference type="PROSITE" id="PS50297">
    <property type="entry name" value="ANK_REP_REGION"/>
    <property type="match status" value="1"/>
</dbReference>
<dbReference type="Gene3D" id="1.25.40.20">
    <property type="entry name" value="Ankyrin repeat-containing domain"/>
    <property type="match status" value="1"/>
</dbReference>
<dbReference type="SUPFAM" id="SSF48403">
    <property type="entry name" value="Ankyrin repeat"/>
    <property type="match status" value="1"/>
</dbReference>
<feature type="compositionally biased region" description="Basic and acidic residues" evidence="5">
    <location>
        <begin position="99"/>
        <end position="116"/>
    </location>
</feature>
<dbReference type="InterPro" id="IPR002110">
    <property type="entry name" value="Ankyrin_rpt"/>
</dbReference>
<evidence type="ECO:0000256" key="1">
    <source>
        <dbReference type="ARBA" id="ARBA00022737"/>
    </source>
</evidence>
<dbReference type="PROSITE" id="PS50088">
    <property type="entry name" value="ANK_REPEAT"/>
    <property type="match status" value="1"/>
</dbReference>
<dbReference type="InterPro" id="IPR036770">
    <property type="entry name" value="Ankyrin_rpt-contain_sf"/>
</dbReference>
<evidence type="ECO:0000256" key="4">
    <source>
        <dbReference type="SAM" id="Coils"/>
    </source>
</evidence>
<keyword evidence="4" id="KW-0175">Coiled coil</keyword>
<dbReference type="Pfam" id="PF18530">
    <property type="entry name" value="Swi6_N"/>
    <property type="match status" value="1"/>
</dbReference>
<evidence type="ECO:0000313" key="7">
    <source>
        <dbReference type="EMBL" id="QGN14124.1"/>
    </source>
</evidence>
<sequence length="793" mass="88565">MSRPIFKAYKGEKISFEQRLQDGYVCLDPFIPLLSNLSSLKYHGDDPLFENLDDMITSQFNILIDTDRSGTRWITLQKAHELWDLLRMQDDLNTGGSSIKRDEDTNGHAQDDEGRESTGGSTTDATSKNGNGSQKNENANSSAPLSQQQEQQQQQQEKNQEPPQKQQQQQQQVSGSSGNNAGNDNVSSTQGTSRDSSTPSVPIDANVKGDQTDQIASGTDEKAYNSPTTGKHDLGEHIDSPTKRHQTQSVSVIPVFKHDLPTVSTLQKTLPSITNYTAEERVKLETLLQRILFPETSPEDAVTSSNGYPVIDLGQQLQELDAQFPNVKLNLNIPIDEHGNTALHWLCSIANLDLLKQHIMYGSDRRIGDKSGESVLVKSVKSVNNYDSGTFEALLDYLYPCIVLVDEMDRTVLHHIVITSGMPGCNAAAKYYLDILMGWVVKKQSRSKESECALLEDINLQWVITRLLNARDSNGDTCLNIAARLGNVAIVEALLDYGADPSIANNSGLCPLDFGAGTQPRFQANSKAQMSTPTKINEAVPDPMAESATLITNIKSLLSKISDDYEDEVKQHNSRMSELLETLNNKREVLAKARDRLAKAKQVQDEYNLLSDRLNNVENTIAEEDQNFQLASRELGLSLDDVQAEGLNSSDIIFDADEPFRISYVNTKFEEKIKNDYNNDFELFLKHCDLSKFAREIYESIPDTTEIPHPRVLKARIKAYTRNESHLESTLQTIKNKQRNLESKFRKVLSLCLKIDEEKVDSMLDGLLQAISNEDPEDIDTEEVNNFLESAAE</sequence>
<proteinExistence type="predicted"/>
<feature type="domain" description="Swi6 N-terminal" evidence="6">
    <location>
        <begin position="16"/>
        <end position="90"/>
    </location>
</feature>
<dbReference type="PANTHER" id="PTHR43828:SF3">
    <property type="entry name" value="CHROMO DOMAIN-CONTAINING PROTEIN"/>
    <property type="match status" value="1"/>
</dbReference>
<evidence type="ECO:0000256" key="5">
    <source>
        <dbReference type="SAM" id="MobiDB-lite"/>
    </source>
</evidence>
<dbReference type="Pfam" id="PF00023">
    <property type="entry name" value="Ank"/>
    <property type="match status" value="1"/>
</dbReference>
<name>A0ABX6EQX9_KLUMA</name>
<keyword evidence="8" id="KW-1185">Reference proteome</keyword>
<feature type="compositionally biased region" description="Basic and acidic residues" evidence="5">
    <location>
        <begin position="230"/>
        <end position="242"/>
    </location>
</feature>
<feature type="compositionally biased region" description="Polar residues" evidence="5">
    <location>
        <begin position="118"/>
        <end position="146"/>
    </location>
</feature>
<evidence type="ECO:0000256" key="2">
    <source>
        <dbReference type="ARBA" id="ARBA00023043"/>
    </source>
</evidence>
<dbReference type="Gene3D" id="3.10.260.30">
    <property type="match status" value="1"/>
</dbReference>
<dbReference type="SMART" id="SM00248">
    <property type="entry name" value="ANK"/>
    <property type="match status" value="2"/>
</dbReference>
<organism evidence="7 8">
    <name type="scientific">Kluyveromyces marxianus</name>
    <name type="common">Yeast</name>
    <name type="synonym">Candida kefyr</name>
    <dbReference type="NCBI Taxonomy" id="4911"/>
    <lineage>
        <taxon>Eukaryota</taxon>
        <taxon>Fungi</taxon>
        <taxon>Dikarya</taxon>
        <taxon>Ascomycota</taxon>
        <taxon>Saccharomycotina</taxon>
        <taxon>Saccharomycetes</taxon>
        <taxon>Saccharomycetales</taxon>
        <taxon>Saccharomycetaceae</taxon>
        <taxon>Kluyveromyces</taxon>
    </lineage>
</organism>
<feature type="compositionally biased region" description="Low complexity" evidence="5">
    <location>
        <begin position="147"/>
        <end position="188"/>
    </location>
</feature>
<dbReference type="PANTHER" id="PTHR43828">
    <property type="entry name" value="ASPARAGINASE"/>
    <property type="match status" value="1"/>
</dbReference>
<dbReference type="EMBL" id="CP015054">
    <property type="protein sequence ID" value="QGN14124.1"/>
    <property type="molecule type" value="Genomic_DNA"/>
</dbReference>
<gene>
    <name evidence="7" type="primary">SWI6</name>
    <name evidence="7" type="ORF">FIM1_777</name>
</gene>
<reference evidence="7 8" key="1">
    <citation type="submission" date="2016-03" db="EMBL/GenBank/DDBJ databases">
        <title>How can Kluyveromyces marxianus grow so fast - potential evolutionary course in Saccharomyces Complex revealed by comparative genomics.</title>
        <authorList>
            <person name="Mo W."/>
            <person name="Lu W."/>
            <person name="Yang X."/>
            <person name="Qi J."/>
            <person name="Lv H."/>
        </authorList>
    </citation>
    <scope>NUCLEOTIDE SEQUENCE [LARGE SCALE GENOMIC DNA]</scope>
    <source>
        <strain evidence="7 8">FIM1</strain>
    </source>
</reference>
<feature type="region of interest" description="Disordered" evidence="5">
    <location>
        <begin position="96"/>
        <end position="249"/>
    </location>
</feature>
<keyword evidence="1" id="KW-0677">Repeat</keyword>
<dbReference type="Proteomes" id="UP000422736">
    <property type="component" value="Chromosome 1"/>
</dbReference>
<evidence type="ECO:0000259" key="6">
    <source>
        <dbReference type="Pfam" id="PF18530"/>
    </source>
</evidence>
<feature type="compositionally biased region" description="Polar residues" evidence="5">
    <location>
        <begin position="189"/>
        <end position="200"/>
    </location>
</feature>
<dbReference type="InterPro" id="IPR040822">
    <property type="entry name" value="Swi6_N"/>
</dbReference>
<feature type="coiled-coil region" evidence="4">
    <location>
        <begin position="562"/>
        <end position="634"/>
    </location>
</feature>
<keyword evidence="2 3" id="KW-0040">ANK repeat</keyword>
<feature type="repeat" description="ANK" evidence="3">
    <location>
        <begin position="474"/>
        <end position="506"/>
    </location>
</feature>